<name>A0A543DXG1_9PSEU</name>
<dbReference type="InterPro" id="IPR002925">
    <property type="entry name" value="Dienelactn_hydro"/>
</dbReference>
<gene>
    <name evidence="2" type="ORF">FB558_0753</name>
</gene>
<dbReference type="EMBL" id="VFPA01000001">
    <property type="protein sequence ID" value="TQM13996.1"/>
    <property type="molecule type" value="Genomic_DNA"/>
</dbReference>
<dbReference type="GO" id="GO:0016787">
    <property type="term" value="F:hydrolase activity"/>
    <property type="evidence" value="ECO:0007669"/>
    <property type="project" value="InterPro"/>
</dbReference>
<dbReference type="PANTHER" id="PTHR46623">
    <property type="entry name" value="CARBOXYMETHYLENEBUTENOLIDASE-RELATED"/>
    <property type="match status" value="1"/>
</dbReference>
<evidence type="ECO:0000313" key="2">
    <source>
        <dbReference type="EMBL" id="TQM13996.1"/>
    </source>
</evidence>
<proteinExistence type="predicted"/>
<dbReference type="InterPro" id="IPR029058">
    <property type="entry name" value="AB_hydrolase_fold"/>
</dbReference>
<sequence>MQTEISFPADDGTSLPGVLTVPDAAGAPGPALVMIYEAFGMTDEMRRVARDLAAEGFAVLIPDLFARGRITALCVARAVRTVRRGAGRELEDIEAGRRWLARRAEVDADRIGTIGFCMGGGFALLLAGTGRYKVSAPFYNLPLPVARACPVVASYGGRDVSTRGYPERLEARLDELGVPHDVATYPEAGHSFFTRTPGVKGAIAARSPIHAEYHAESAADAHRRVVAFFREHL</sequence>
<dbReference type="OrthoDB" id="3208682at2"/>
<dbReference type="PANTHER" id="PTHR46623:SF6">
    <property type="entry name" value="ALPHA_BETA-HYDROLASES SUPERFAMILY PROTEIN"/>
    <property type="match status" value="1"/>
</dbReference>
<evidence type="ECO:0000313" key="3">
    <source>
        <dbReference type="Proteomes" id="UP000315677"/>
    </source>
</evidence>
<reference evidence="2 3" key="1">
    <citation type="submission" date="2019-06" db="EMBL/GenBank/DDBJ databases">
        <title>Sequencing the genomes of 1000 actinobacteria strains.</title>
        <authorList>
            <person name="Klenk H.-P."/>
        </authorList>
    </citation>
    <scope>NUCLEOTIDE SEQUENCE [LARGE SCALE GENOMIC DNA]</scope>
    <source>
        <strain evidence="2 3">DSM 45301</strain>
    </source>
</reference>
<organism evidence="2 3">
    <name type="scientific">Pseudonocardia kunmingensis</name>
    <dbReference type="NCBI Taxonomy" id="630975"/>
    <lineage>
        <taxon>Bacteria</taxon>
        <taxon>Bacillati</taxon>
        <taxon>Actinomycetota</taxon>
        <taxon>Actinomycetes</taxon>
        <taxon>Pseudonocardiales</taxon>
        <taxon>Pseudonocardiaceae</taxon>
        <taxon>Pseudonocardia</taxon>
    </lineage>
</organism>
<dbReference type="Pfam" id="PF01738">
    <property type="entry name" value="DLH"/>
    <property type="match status" value="1"/>
</dbReference>
<dbReference type="Gene3D" id="3.40.50.1820">
    <property type="entry name" value="alpha/beta hydrolase"/>
    <property type="match status" value="1"/>
</dbReference>
<accession>A0A543DXG1</accession>
<comment type="caution">
    <text evidence="2">The sequence shown here is derived from an EMBL/GenBank/DDBJ whole genome shotgun (WGS) entry which is preliminary data.</text>
</comment>
<feature type="domain" description="Dienelactone hydrolase" evidence="1">
    <location>
        <begin position="16"/>
        <end position="232"/>
    </location>
</feature>
<dbReference type="SUPFAM" id="SSF53474">
    <property type="entry name" value="alpha/beta-Hydrolases"/>
    <property type="match status" value="1"/>
</dbReference>
<dbReference type="AlphaFoldDB" id="A0A543DXG1"/>
<dbReference type="InterPro" id="IPR051049">
    <property type="entry name" value="Dienelactone_hydrolase-like"/>
</dbReference>
<evidence type="ECO:0000259" key="1">
    <source>
        <dbReference type="Pfam" id="PF01738"/>
    </source>
</evidence>
<keyword evidence="3" id="KW-1185">Reference proteome</keyword>
<dbReference type="RefSeq" id="WP_142048105.1">
    <property type="nucleotide sequence ID" value="NZ_VFPA01000001.1"/>
</dbReference>
<dbReference type="Proteomes" id="UP000315677">
    <property type="component" value="Unassembled WGS sequence"/>
</dbReference>
<protein>
    <submittedName>
        <fullName evidence="2">Carboxymethylenebutenolidase</fullName>
    </submittedName>
</protein>